<evidence type="ECO:0000259" key="1">
    <source>
        <dbReference type="Pfam" id="PF12728"/>
    </source>
</evidence>
<accession>A0ABS6JDJ4</accession>
<dbReference type="Proteomes" id="UP000784880">
    <property type="component" value="Unassembled WGS sequence"/>
</dbReference>
<protein>
    <submittedName>
        <fullName evidence="2">Helix-turn-helix domain-containing protein</fullName>
    </submittedName>
</protein>
<reference evidence="2 3" key="1">
    <citation type="submission" date="2021-06" db="EMBL/GenBank/DDBJ databases">
        <title>Bacillus sp. RD4P76, an endophyte from a halophyte.</title>
        <authorList>
            <person name="Sun J.-Q."/>
        </authorList>
    </citation>
    <scope>NUCLEOTIDE SEQUENCE [LARGE SCALE GENOMIC DNA]</scope>
    <source>
        <strain evidence="2 3">CGMCC 1.15917</strain>
    </source>
</reference>
<keyword evidence="3" id="KW-1185">Reference proteome</keyword>
<dbReference type="InterPro" id="IPR041657">
    <property type="entry name" value="HTH_17"/>
</dbReference>
<sequence>MEMTKSQEEIIERIDSEFSKDCNISLLVPNKLTPQIELQDLYTLDEVAKILGKSLVTIRQYVREGKLKGVKKWRNWMIPSNEIARFLYESQIGVKLEKGTPILVAIVCMDIYENDIKFDASHLLTHHDIFNLITTEEDDIREIITKTFFPKLPTHSLDWIEPVSNIPHFFRRAGYLPYQDETNEITPLSIVFDQVKLENLKNMPFIKGDIDRYLNQPPKEATENILTYFSQEMEQEKLTPNITLKLYKALLELAKENKELSKKINERKDANG</sequence>
<dbReference type="EMBL" id="JAHQCS010000035">
    <property type="protein sequence ID" value="MBU9710510.1"/>
    <property type="molecule type" value="Genomic_DNA"/>
</dbReference>
<name>A0ABS6JDJ4_9BACI</name>
<gene>
    <name evidence="2" type="ORF">KS419_01980</name>
</gene>
<feature type="domain" description="Helix-turn-helix" evidence="1">
    <location>
        <begin position="41"/>
        <end position="87"/>
    </location>
</feature>
<dbReference type="Pfam" id="PF12728">
    <property type="entry name" value="HTH_17"/>
    <property type="match status" value="1"/>
</dbReference>
<organism evidence="2 3">
    <name type="scientific">Evansella tamaricis</name>
    <dbReference type="NCBI Taxonomy" id="2069301"/>
    <lineage>
        <taxon>Bacteria</taxon>
        <taxon>Bacillati</taxon>
        <taxon>Bacillota</taxon>
        <taxon>Bacilli</taxon>
        <taxon>Bacillales</taxon>
        <taxon>Bacillaceae</taxon>
        <taxon>Evansella</taxon>
    </lineage>
</organism>
<evidence type="ECO:0000313" key="3">
    <source>
        <dbReference type="Proteomes" id="UP000784880"/>
    </source>
</evidence>
<evidence type="ECO:0000313" key="2">
    <source>
        <dbReference type="EMBL" id="MBU9710510.1"/>
    </source>
</evidence>
<comment type="caution">
    <text evidence="2">The sequence shown here is derived from an EMBL/GenBank/DDBJ whole genome shotgun (WGS) entry which is preliminary data.</text>
</comment>
<proteinExistence type="predicted"/>